<dbReference type="Proteomes" id="UP000051952">
    <property type="component" value="Unassembled WGS sequence"/>
</dbReference>
<name>A0A0S4IIK6_BODSA</name>
<organism evidence="1 2">
    <name type="scientific">Bodo saltans</name>
    <name type="common">Flagellated protozoan</name>
    <dbReference type="NCBI Taxonomy" id="75058"/>
    <lineage>
        <taxon>Eukaryota</taxon>
        <taxon>Discoba</taxon>
        <taxon>Euglenozoa</taxon>
        <taxon>Kinetoplastea</taxon>
        <taxon>Metakinetoplastina</taxon>
        <taxon>Eubodonida</taxon>
        <taxon>Bodonidae</taxon>
        <taxon>Bodo</taxon>
    </lineage>
</organism>
<evidence type="ECO:0000313" key="1">
    <source>
        <dbReference type="EMBL" id="CUE72220.1"/>
    </source>
</evidence>
<accession>A0A0S4IIK6</accession>
<gene>
    <name evidence="1" type="ORF">BSAL_54015</name>
</gene>
<dbReference type="AlphaFoldDB" id="A0A0S4IIK6"/>
<reference evidence="2" key="1">
    <citation type="submission" date="2015-09" db="EMBL/GenBank/DDBJ databases">
        <authorList>
            <consortium name="Pathogen Informatics"/>
        </authorList>
    </citation>
    <scope>NUCLEOTIDE SEQUENCE [LARGE SCALE GENOMIC DNA]</scope>
    <source>
        <strain evidence="2">Lake Konstanz</strain>
    </source>
</reference>
<evidence type="ECO:0000313" key="2">
    <source>
        <dbReference type="Proteomes" id="UP000051952"/>
    </source>
</evidence>
<protein>
    <submittedName>
        <fullName evidence="1">Uncharacterized protein</fullName>
    </submittedName>
</protein>
<dbReference type="VEuPathDB" id="TriTrypDB:BSAL_54015"/>
<dbReference type="EMBL" id="CYKH01000120">
    <property type="protein sequence ID" value="CUE72220.1"/>
    <property type="molecule type" value="Genomic_DNA"/>
</dbReference>
<keyword evidence="2" id="KW-1185">Reference proteome</keyword>
<sequence length="88" mass="9199">MLSGPLPTFAVTLSLLDVQNNSELVGPFMSALSTTCGTNLCTAATTLQACFPPSVQVMSLTVALTYALVFQHMFSAPSCYNDADDGST</sequence>
<proteinExistence type="predicted"/>